<evidence type="ECO:0008006" key="3">
    <source>
        <dbReference type="Google" id="ProtNLM"/>
    </source>
</evidence>
<evidence type="ECO:0000313" key="2">
    <source>
        <dbReference type="Proteomes" id="UP001234989"/>
    </source>
</evidence>
<feature type="non-terminal residue" evidence="1">
    <location>
        <position position="129"/>
    </location>
</feature>
<dbReference type="AlphaFoldDB" id="A0AAF0TIL8"/>
<reference evidence="1" key="1">
    <citation type="submission" date="2023-08" db="EMBL/GenBank/DDBJ databases">
        <title>A de novo genome assembly of Solanum verrucosum Schlechtendal, a Mexican diploid species geographically isolated from the other diploid A-genome species in potato relatives.</title>
        <authorList>
            <person name="Hosaka K."/>
        </authorList>
    </citation>
    <scope>NUCLEOTIDE SEQUENCE</scope>
    <source>
        <tissue evidence="1">Young leaves</tissue>
    </source>
</reference>
<proteinExistence type="predicted"/>
<organism evidence="1 2">
    <name type="scientific">Solanum verrucosum</name>
    <dbReference type="NCBI Taxonomy" id="315347"/>
    <lineage>
        <taxon>Eukaryota</taxon>
        <taxon>Viridiplantae</taxon>
        <taxon>Streptophyta</taxon>
        <taxon>Embryophyta</taxon>
        <taxon>Tracheophyta</taxon>
        <taxon>Spermatophyta</taxon>
        <taxon>Magnoliopsida</taxon>
        <taxon>eudicotyledons</taxon>
        <taxon>Gunneridae</taxon>
        <taxon>Pentapetalae</taxon>
        <taxon>asterids</taxon>
        <taxon>lamiids</taxon>
        <taxon>Solanales</taxon>
        <taxon>Solanaceae</taxon>
        <taxon>Solanoideae</taxon>
        <taxon>Solaneae</taxon>
        <taxon>Solanum</taxon>
    </lineage>
</organism>
<dbReference type="Proteomes" id="UP001234989">
    <property type="component" value="Chromosome 2"/>
</dbReference>
<gene>
    <name evidence="1" type="ORF">MTR67_007840</name>
</gene>
<keyword evidence="2" id="KW-1185">Reference proteome</keyword>
<sequence length="129" mass="15175">MPPRRAVRVRPAMKSVEEQELPNALEVQTQEEIKYADFREAIRMLSQVATYHVGQRDNRHEVVDTSRIRELLRMNPPNFTGSSISENSENFIEELKMVFDVMHVAESERVELAAYQLRGVARIWFDQWK</sequence>
<name>A0AAF0TIL8_SOLVR</name>
<protein>
    <recommendedName>
        <fullName evidence="3">Gag-pol polyprotein</fullName>
    </recommendedName>
</protein>
<accession>A0AAF0TIL8</accession>
<evidence type="ECO:0000313" key="1">
    <source>
        <dbReference type="EMBL" id="WMV14455.1"/>
    </source>
</evidence>
<dbReference type="EMBL" id="CP133613">
    <property type="protein sequence ID" value="WMV14455.1"/>
    <property type="molecule type" value="Genomic_DNA"/>
</dbReference>